<organism evidence="7 8">
    <name type="scientific">Malus domestica</name>
    <name type="common">Apple</name>
    <name type="synonym">Pyrus malus</name>
    <dbReference type="NCBI Taxonomy" id="3750"/>
    <lineage>
        <taxon>Eukaryota</taxon>
        <taxon>Viridiplantae</taxon>
        <taxon>Streptophyta</taxon>
        <taxon>Embryophyta</taxon>
        <taxon>Tracheophyta</taxon>
        <taxon>Spermatophyta</taxon>
        <taxon>Magnoliopsida</taxon>
        <taxon>eudicotyledons</taxon>
        <taxon>Gunneridae</taxon>
        <taxon>Pentapetalae</taxon>
        <taxon>rosids</taxon>
        <taxon>fabids</taxon>
        <taxon>Rosales</taxon>
        <taxon>Rosaceae</taxon>
        <taxon>Amygdaloideae</taxon>
        <taxon>Maleae</taxon>
        <taxon>Malus</taxon>
    </lineage>
</organism>
<keyword evidence="8" id="KW-1185">Reference proteome</keyword>
<evidence type="ECO:0000256" key="3">
    <source>
        <dbReference type="ARBA" id="ARBA00022630"/>
    </source>
</evidence>
<accession>A0A498JY87</accession>
<dbReference type="AlphaFoldDB" id="A0A498JY87"/>
<name>A0A498JY87_MALDO</name>
<comment type="cofactor">
    <cofactor evidence="1">
        <name>FAD</name>
        <dbReference type="ChEBI" id="CHEBI:57692"/>
    </cofactor>
</comment>
<evidence type="ECO:0000256" key="4">
    <source>
        <dbReference type="ARBA" id="ARBA00022827"/>
    </source>
</evidence>
<keyword evidence="3" id="KW-0285">Flavoprotein</keyword>
<dbReference type="GO" id="GO:0050660">
    <property type="term" value="F:flavin adenine dinucleotide binding"/>
    <property type="evidence" value="ECO:0007669"/>
    <property type="project" value="TreeGrafter"/>
</dbReference>
<reference evidence="7 8" key="1">
    <citation type="submission" date="2018-10" db="EMBL/GenBank/DDBJ databases">
        <title>A high-quality apple genome assembly.</title>
        <authorList>
            <person name="Hu J."/>
        </authorList>
    </citation>
    <scope>NUCLEOTIDE SEQUENCE [LARGE SCALE GENOMIC DNA]</scope>
    <source>
        <strain evidence="8">cv. HFTH1</strain>
        <tissue evidence="7">Young leaf</tissue>
    </source>
</reference>
<dbReference type="EMBL" id="RDQH01000331">
    <property type="protein sequence ID" value="RXH98141.1"/>
    <property type="molecule type" value="Genomic_DNA"/>
</dbReference>
<sequence>MLVVDHTGNSGMEVSLGLPSMVVHVMPREIFRISAFELAVFLLKWLPVWLTDKFLQKFSWLDRLVLGSVKRPSMGLMEMKNIEGKTPVLDIGTNLVYVTCMHLHVSICKRSPRTFILCFVLFIYELICYNLYD</sequence>
<dbReference type="PANTHER" id="PTHR43539">
    <property type="entry name" value="FLAVIN-BINDING MONOOXYGENASE-LIKE PROTEIN (AFU_ORTHOLOGUE AFUA_4G09220)"/>
    <property type="match status" value="1"/>
</dbReference>
<dbReference type="PANTHER" id="PTHR43539:SF11">
    <property type="entry name" value="INDOLE-3-PYRUVATE MONOOXYGENASE YUCCA8-RELATED"/>
    <property type="match status" value="1"/>
</dbReference>
<keyword evidence="4" id="KW-0274">FAD</keyword>
<comment type="caution">
    <text evidence="7">The sequence shown here is derived from an EMBL/GenBank/DDBJ whole genome shotgun (WGS) entry which is preliminary data.</text>
</comment>
<proteinExistence type="inferred from homology"/>
<evidence type="ECO:0000256" key="5">
    <source>
        <dbReference type="ARBA" id="ARBA00022857"/>
    </source>
</evidence>
<evidence type="ECO:0000313" key="8">
    <source>
        <dbReference type="Proteomes" id="UP000290289"/>
    </source>
</evidence>
<gene>
    <name evidence="7" type="ORF">DVH24_010466</name>
</gene>
<protein>
    <submittedName>
        <fullName evidence="7">Uncharacterized protein</fullName>
    </submittedName>
</protein>
<dbReference type="Proteomes" id="UP000290289">
    <property type="component" value="Chromosome 5"/>
</dbReference>
<evidence type="ECO:0000256" key="2">
    <source>
        <dbReference type="ARBA" id="ARBA00009183"/>
    </source>
</evidence>
<evidence type="ECO:0000256" key="6">
    <source>
        <dbReference type="ARBA" id="ARBA00023002"/>
    </source>
</evidence>
<keyword evidence="5" id="KW-0521">NADP</keyword>
<evidence type="ECO:0000256" key="1">
    <source>
        <dbReference type="ARBA" id="ARBA00001974"/>
    </source>
</evidence>
<keyword evidence="6" id="KW-0560">Oxidoreductase</keyword>
<dbReference type="GO" id="GO:0009851">
    <property type="term" value="P:auxin biosynthetic process"/>
    <property type="evidence" value="ECO:0007669"/>
    <property type="project" value="TreeGrafter"/>
</dbReference>
<evidence type="ECO:0000313" key="7">
    <source>
        <dbReference type="EMBL" id="RXH98141.1"/>
    </source>
</evidence>
<comment type="similarity">
    <text evidence="2">Belongs to the FMO family.</text>
</comment>
<dbReference type="STRING" id="3750.A0A498JY87"/>
<dbReference type="GO" id="GO:0004497">
    <property type="term" value="F:monooxygenase activity"/>
    <property type="evidence" value="ECO:0007669"/>
    <property type="project" value="TreeGrafter"/>
</dbReference>
<dbReference type="InterPro" id="IPR050982">
    <property type="entry name" value="Auxin_biosynth/cation_transpt"/>
</dbReference>